<keyword evidence="2" id="KW-1185">Reference proteome</keyword>
<comment type="caution">
    <text evidence="1">The sequence shown here is derived from an EMBL/GenBank/DDBJ whole genome shotgun (WGS) entry which is preliminary data.</text>
</comment>
<accession>A0AAD6B6C1</accession>
<dbReference type="AlphaFoldDB" id="A0AAD6B6C1"/>
<gene>
    <name evidence="1" type="ORF">JOQ06_001983</name>
</gene>
<evidence type="ECO:0000313" key="1">
    <source>
        <dbReference type="EMBL" id="KAJ4937424.1"/>
    </source>
</evidence>
<reference evidence="1" key="1">
    <citation type="submission" date="2022-11" db="EMBL/GenBank/DDBJ databases">
        <title>Chromosome-level genome of Pogonophryne albipinna.</title>
        <authorList>
            <person name="Jo E."/>
        </authorList>
    </citation>
    <scope>NUCLEOTIDE SEQUENCE</scope>
    <source>
        <strain evidence="1">SGF0006</strain>
        <tissue evidence="1">Muscle</tissue>
    </source>
</reference>
<evidence type="ECO:0000313" key="2">
    <source>
        <dbReference type="Proteomes" id="UP001219934"/>
    </source>
</evidence>
<name>A0AAD6B6C1_9TELE</name>
<protein>
    <submittedName>
        <fullName evidence="1">Uncharacterized protein</fullName>
    </submittedName>
</protein>
<organism evidence="1 2">
    <name type="scientific">Pogonophryne albipinna</name>
    <dbReference type="NCBI Taxonomy" id="1090488"/>
    <lineage>
        <taxon>Eukaryota</taxon>
        <taxon>Metazoa</taxon>
        <taxon>Chordata</taxon>
        <taxon>Craniata</taxon>
        <taxon>Vertebrata</taxon>
        <taxon>Euteleostomi</taxon>
        <taxon>Actinopterygii</taxon>
        <taxon>Neopterygii</taxon>
        <taxon>Teleostei</taxon>
        <taxon>Neoteleostei</taxon>
        <taxon>Acanthomorphata</taxon>
        <taxon>Eupercaria</taxon>
        <taxon>Perciformes</taxon>
        <taxon>Notothenioidei</taxon>
        <taxon>Pogonophryne</taxon>
    </lineage>
</organism>
<dbReference type="PANTHER" id="PTHR45913:SF21">
    <property type="entry name" value="DUF4371 DOMAIN-CONTAINING PROTEIN"/>
    <property type="match status" value="1"/>
</dbReference>
<feature type="non-terminal residue" evidence="1">
    <location>
        <position position="166"/>
    </location>
</feature>
<dbReference type="PANTHER" id="PTHR45913">
    <property type="entry name" value="EPM2A-INTERACTING PROTEIN 1"/>
    <property type="match status" value="1"/>
</dbReference>
<sequence>MLASIEEVVADEKIRKSVIDSIKNIPISDTSTSRRVETLASDVFEILLDKLRKAEDMSLAIDESTDSSDVAQLCLYVRFSDGECFREDLLGLIPLDGHTTGEVMFHKVVSFFKEHKLGLDRINMLVTDGAMSGRTQGLSARLADVAPQLRSLHCLIHQSLLCAKLS</sequence>
<dbReference type="Proteomes" id="UP001219934">
    <property type="component" value="Unassembled WGS sequence"/>
</dbReference>
<dbReference type="EMBL" id="JAPTMU010000010">
    <property type="protein sequence ID" value="KAJ4937424.1"/>
    <property type="molecule type" value="Genomic_DNA"/>
</dbReference>
<proteinExistence type="predicted"/>